<dbReference type="AlphaFoldDB" id="A0A7I8KGV3"/>
<accession>A0A7I8KGV3</accession>
<organism evidence="1 2">
    <name type="scientific">Spirodela intermedia</name>
    <name type="common">Intermediate duckweed</name>
    <dbReference type="NCBI Taxonomy" id="51605"/>
    <lineage>
        <taxon>Eukaryota</taxon>
        <taxon>Viridiplantae</taxon>
        <taxon>Streptophyta</taxon>
        <taxon>Embryophyta</taxon>
        <taxon>Tracheophyta</taxon>
        <taxon>Spermatophyta</taxon>
        <taxon>Magnoliopsida</taxon>
        <taxon>Liliopsida</taxon>
        <taxon>Araceae</taxon>
        <taxon>Lemnoideae</taxon>
        <taxon>Spirodela</taxon>
    </lineage>
</organism>
<dbReference type="Proteomes" id="UP000663760">
    <property type="component" value="Chromosome 5"/>
</dbReference>
<keyword evidence="2" id="KW-1185">Reference proteome</keyword>
<sequence>MAYFYPYHCLLHMRQWPKKDEDSIYECPNSPSSR</sequence>
<proteinExistence type="predicted"/>
<name>A0A7I8KGV3_SPIIN</name>
<evidence type="ECO:0000313" key="2">
    <source>
        <dbReference type="Proteomes" id="UP000663760"/>
    </source>
</evidence>
<protein>
    <submittedName>
        <fullName evidence="1">Uncharacterized protein</fullName>
    </submittedName>
</protein>
<reference evidence="1" key="1">
    <citation type="submission" date="2020-02" db="EMBL/GenBank/DDBJ databases">
        <authorList>
            <person name="Scholz U."/>
            <person name="Mascher M."/>
            <person name="Fiebig A."/>
        </authorList>
    </citation>
    <scope>NUCLEOTIDE SEQUENCE</scope>
</reference>
<dbReference type="EMBL" id="LR746268">
    <property type="protein sequence ID" value="CAA7396960.1"/>
    <property type="molecule type" value="Genomic_DNA"/>
</dbReference>
<evidence type="ECO:0000313" key="1">
    <source>
        <dbReference type="EMBL" id="CAA7396960.1"/>
    </source>
</evidence>
<gene>
    <name evidence="1" type="ORF">SI8410_05007623</name>
</gene>